<protein>
    <submittedName>
        <fullName evidence="1">Uncharacterized protein</fullName>
    </submittedName>
</protein>
<gene>
    <name evidence="1" type="ORF">EK21DRAFT_95694</name>
</gene>
<evidence type="ECO:0000313" key="2">
    <source>
        <dbReference type="Proteomes" id="UP000799777"/>
    </source>
</evidence>
<dbReference type="OrthoDB" id="3781163at2759"/>
<proteinExistence type="predicted"/>
<name>A0A9P4GVS4_9PLEO</name>
<organism evidence="1 2">
    <name type="scientific">Setomelanomma holmii</name>
    <dbReference type="NCBI Taxonomy" id="210430"/>
    <lineage>
        <taxon>Eukaryota</taxon>
        <taxon>Fungi</taxon>
        <taxon>Dikarya</taxon>
        <taxon>Ascomycota</taxon>
        <taxon>Pezizomycotina</taxon>
        <taxon>Dothideomycetes</taxon>
        <taxon>Pleosporomycetidae</taxon>
        <taxon>Pleosporales</taxon>
        <taxon>Pleosporineae</taxon>
        <taxon>Phaeosphaeriaceae</taxon>
        <taxon>Setomelanomma</taxon>
    </lineage>
</organism>
<comment type="caution">
    <text evidence="1">The sequence shown here is derived from an EMBL/GenBank/DDBJ whole genome shotgun (WGS) entry which is preliminary data.</text>
</comment>
<sequence length="333" mass="38949">MSDCSETTCYDDDRAPFYLDIGYSAFKEDIVNAGHRDDRRERYRRKKISRAYLSLEKYRTCEEYELKFLSKWRGDHLYQLNKEQPLSFKEDIDKRYAVWHSIYDGAIDALESHFSVNGFSTDEDDIRLILLCLWAFLPQEFSRYGTHIDLQKRHVAWMTQRTNIQMRLKIDNFLTRLVARFCDHDKGALADRIQLYEKDSECDPKESETLKTDILESGAYRLLVKRLLLQTPLLFWPAVFKSGVSRYFEGEIKPSEVYYCGEGDLVVQCGNTRCGGGYEISAGADDTKSTDFQVHEWKTWDRVRLLSEEVKRDNHKKNTFATNSCCAKSLSLS</sequence>
<dbReference type="Proteomes" id="UP000799777">
    <property type="component" value="Unassembled WGS sequence"/>
</dbReference>
<dbReference type="EMBL" id="ML978636">
    <property type="protein sequence ID" value="KAF2022460.1"/>
    <property type="molecule type" value="Genomic_DNA"/>
</dbReference>
<keyword evidence="2" id="KW-1185">Reference proteome</keyword>
<evidence type="ECO:0000313" key="1">
    <source>
        <dbReference type="EMBL" id="KAF2022460.1"/>
    </source>
</evidence>
<reference evidence="1" key="1">
    <citation type="journal article" date="2020" name="Stud. Mycol.">
        <title>101 Dothideomycetes genomes: a test case for predicting lifestyles and emergence of pathogens.</title>
        <authorList>
            <person name="Haridas S."/>
            <person name="Albert R."/>
            <person name="Binder M."/>
            <person name="Bloem J."/>
            <person name="Labutti K."/>
            <person name="Salamov A."/>
            <person name="Andreopoulos B."/>
            <person name="Baker S."/>
            <person name="Barry K."/>
            <person name="Bills G."/>
            <person name="Bluhm B."/>
            <person name="Cannon C."/>
            <person name="Castanera R."/>
            <person name="Culley D."/>
            <person name="Daum C."/>
            <person name="Ezra D."/>
            <person name="Gonzalez J."/>
            <person name="Henrissat B."/>
            <person name="Kuo A."/>
            <person name="Liang C."/>
            <person name="Lipzen A."/>
            <person name="Lutzoni F."/>
            <person name="Magnuson J."/>
            <person name="Mondo S."/>
            <person name="Nolan M."/>
            <person name="Ohm R."/>
            <person name="Pangilinan J."/>
            <person name="Park H.-J."/>
            <person name="Ramirez L."/>
            <person name="Alfaro M."/>
            <person name="Sun H."/>
            <person name="Tritt A."/>
            <person name="Yoshinaga Y."/>
            <person name="Zwiers L.-H."/>
            <person name="Turgeon B."/>
            <person name="Goodwin S."/>
            <person name="Spatafora J."/>
            <person name="Crous P."/>
            <person name="Grigoriev I."/>
        </authorList>
    </citation>
    <scope>NUCLEOTIDE SEQUENCE</scope>
    <source>
        <strain evidence="1">CBS 110217</strain>
    </source>
</reference>
<accession>A0A9P4GVS4</accession>
<dbReference type="AlphaFoldDB" id="A0A9P4GVS4"/>